<proteinExistence type="predicted"/>
<feature type="domain" description="DUF4097" evidence="2">
    <location>
        <begin position="215"/>
        <end position="409"/>
    </location>
</feature>
<reference evidence="3" key="1">
    <citation type="submission" date="2020-12" db="EMBL/GenBank/DDBJ databases">
        <title>Vagococcus allomyrinae sp. nov. and Enterococcus lavae sp. nov., isolated from the larvae of Allomyrina dichotoma.</title>
        <authorList>
            <person name="Lee S.D."/>
        </authorList>
    </citation>
    <scope>NUCLEOTIDE SEQUENCE</scope>
    <source>
        <strain evidence="3">BWB3-3</strain>
    </source>
</reference>
<dbReference type="InterPro" id="IPR025164">
    <property type="entry name" value="Toastrack_DUF4097"/>
</dbReference>
<name>A0A940SVQ1_9ENTE</name>
<organism evidence="3 4">
    <name type="scientific">Vagococcus allomyrinae</name>
    <dbReference type="NCBI Taxonomy" id="2794353"/>
    <lineage>
        <taxon>Bacteria</taxon>
        <taxon>Bacillati</taxon>
        <taxon>Bacillota</taxon>
        <taxon>Bacilli</taxon>
        <taxon>Lactobacillales</taxon>
        <taxon>Enterococcaceae</taxon>
        <taxon>Vagococcus</taxon>
    </lineage>
</organism>
<sequence>MNTIDAYLAELKSYFSESNMDVYLELEEDLLEEIQNSMAEGETEEEAVRKLSSPAEIASDFFADRRFETAQSAVGDLVPEDDVAEVFKEARRKRLTRSVQKGILISKKALIMILLALDVFLVTYIGQELYFEGNLARIPLIMCLFSLVILVNVNQLRRKLTQRRRFFVMSLCGLLGAVFLIEGLVNHHLFYQGISHFQEITADGTENLSFSLDSDAVIEITTSEVGPNEAFRVLFDGNFKKQDIQAIAKNNGQKQMNLRVDKKSLFNLFTRTKESEIILLIPKGTKLNEFNLDLLKGDLRLLHMAVKTLSLDLVEGDVFSKGIQADDVRLTSQKGDVVIEGSQLNGRLKNREGKTILTDLAGDLAITGDHGHTIIKEFISSESDVRTVDGKITMEDSQVAKLTTFSESGQNVVARTTGELNLASARGKIVSESNQGKLSTKNDSGVTIVIDTEGMPGEVVSESGFIKWIHDTGHPAQFSVSSQGGDIRNELTNLAGASGPLVSIHSVSGDVRVIEKVN</sequence>
<evidence type="ECO:0000313" key="3">
    <source>
        <dbReference type="EMBL" id="MBP1040558.1"/>
    </source>
</evidence>
<evidence type="ECO:0000256" key="1">
    <source>
        <dbReference type="SAM" id="Phobius"/>
    </source>
</evidence>
<protein>
    <submittedName>
        <fullName evidence="3">DUF4097 family beta strand repeat protein</fullName>
    </submittedName>
</protein>
<keyword evidence="1" id="KW-0812">Transmembrane</keyword>
<keyword evidence="4" id="KW-1185">Reference proteome</keyword>
<dbReference type="AlphaFoldDB" id="A0A940SVQ1"/>
<feature type="transmembrane region" description="Helical" evidence="1">
    <location>
        <begin position="109"/>
        <end position="126"/>
    </location>
</feature>
<accession>A0A940SVQ1</accession>
<comment type="caution">
    <text evidence="3">The sequence shown here is derived from an EMBL/GenBank/DDBJ whole genome shotgun (WGS) entry which is preliminary data.</text>
</comment>
<dbReference type="RefSeq" id="WP_209525660.1">
    <property type="nucleotide sequence ID" value="NZ_JAEEGA010000003.1"/>
</dbReference>
<dbReference type="Proteomes" id="UP000674938">
    <property type="component" value="Unassembled WGS sequence"/>
</dbReference>
<gene>
    <name evidence="3" type="ORF">I6N95_06055</name>
</gene>
<keyword evidence="1" id="KW-0472">Membrane</keyword>
<evidence type="ECO:0000259" key="2">
    <source>
        <dbReference type="Pfam" id="PF13349"/>
    </source>
</evidence>
<feature type="transmembrane region" description="Helical" evidence="1">
    <location>
        <begin position="166"/>
        <end position="185"/>
    </location>
</feature>
<feature type="transmembrane region" description="Helical" evidence="1">
    <location>
        <begin position="138"/>
        <end position="154"/>
    </location>
</feature>
<dbReference type="Pfam" id="PF13349">
    <property type="entry name" value="DUF4097"/>
    <property type="match status" value="1"/>
</dbReference>
<dbReference type="EMBL" id="JAEEGA010000003">
    <property type="protein sequence ID" value="MBP1040558.1"/>
    <property type="molecule type" value="Genomic_DNA"/>
</dbReference>
<evidence type="ECO:0000313" key="4">
    <source>
        <dbReference type="Proteomes" id="UP000674938"/>
    </source>
</evidence>
<keyword evidence="1" id="KW-1133">Transmembrane helix</keyword>